<dbReference type="Pfam" id="PF20589">
    <property type="entry name" value="DUF6790"/>
    <property type="match status" value="1"/>
</dbReference>
<evidence type="ECO:0000313" key="2">
    <source>
        <dbReference type="Proteomes" id="UP000190951"/>
    </source>
</evidence>
<dbReference type="STRING" id="84029.CROST_09470"/>
<keyword evidence="2" id="KW-1185">Reference proteome</keyword>
<dbReference type="KEGG" id="crw:CROST_031670"/>
<evidence type="ECO:0000313" key="1">
    <source>
        <dbReference type="EMBL" id="URZ12445.1"/>
    </source>
</evidence>
<organism evidence="1 2">
    <name type="scientific">Clostridium felsineum</name>
    <dbReference type="NCBI Taxonomy" id="36839"/>
    <lineage>
        <taxon>Bacteria</taxon>
        <taxon>Bacillati</taxon>
        <taxon>Bacillota</taxon>
        <taxon>Clostridia</taxon>
        <taxon>Eubacteriales</taxon>
        <taxon>Clostridiaceae</taxon>
        <taxon>Clostridium</taxon>
    </lineage>
</organism>
<dbReference type="InterPro" id="IPR046740">
    <property type="entry name" value="DUF6790"/>
</dbReference>
<dbReference type="Proteomes" id="UP000190951">
    <property type="component" value="Chromosome"/>
</dbReference>
<gene>
    <name evidence="1" type="ORF">CROST_031670</name>
</gene>
<name>A0A1S8M988_9CLOT</name>
<protein>
    <submittedName>
        <fullName evidence="1">Uncharacterized protein</fullName>
    </submittedName>
</protein>
<dbReference type="EMBL" id="CP096983">
    <property type="protein sequence ID" value="URZ12445.1"/>
    <property type="molecule type" value="Genomic_DNA"/>
</dbReference>
<dbReference type="RefSeq" id="WP_077833852.1">
    <property type="nucleotide sequence ID" value="NZ_CP096983.1"/>
</dbReference>
<dbReference type="AlphaFoldDB" id="A0A1S8M988"/>
<accession>A0A1S8M988</accession>
<proteinExistence type="predicted"/>
<reference evidence="1 2" key="1">
    <citation type="submission" date="2022-04" db="EMBL/GenBank/DDBJ databases">
        <title>Genome sequence of C. roseum typestrain.</title>
        <authorList>
            <person name="Poehlein A."/>
            <person name="Schoch T."/>
            <person name="Duerre P."/>
            <person name="Daniel R."/>
        </authorList>
    </citation>
    <scope>NUCLEOTIDE SEQUENCE [LARGE SCALE GENOMIC DNA]</scope>
    <source>
        <strain evidence="1 2">DSM 7320</strain>
    </source>
</reference>
<sequence>MRFFVFWLLGIVVGVVTTLTNLAIKNVHLIVTNLLFYQLVITVTLAGIQGFIGHVLMSDMVAEYIGWQKGSPFQKELGYSELGMGISGVLCIWMSKDSWLAIIVIFCTLFLGATVVHIKEMIKNKNFNAGNSFVVLPDVIIPVTLIVLYIIRCFS</sequence>